<dbReference type="EMBL" id="JAIWYP010000016">
    <property type="protein sequence ID" value="KAH3696086.1"/>
    <property type="molecule type" value="Genomic_DNA"/>
</dbReference>
<evidence type="ECO:0000313" key="1">
    <source>
        <dbReference type="EMBL" id="KAH3696086.1"/>
    </source>
</evidence>
<evidence type="ECO:0000313" key="2">
    <source>
        <dbReference type="Proteomes" id="UP000828390"/>
    </source>
</evidence>
<accession>A0A9D3YC54</accession>
<dbReference type="Proteomes" id="UP000828390">
    <property type="component" value="Unassembled WGS sequence"/>
</dbReference>
<dbReference type="AlphaFoldDB" id="A0A9D3YC54"/>
<reference evidence="1" key="2">
    <citation type="submission" date="2020-11" db="EMBL/GenBank/DDBJ databases">
        <authorList>
            <person name="McCartney M.A."/>
            <person name="Auch B."/>
            <person name="Kono T."/>
            <person name="Mallez S."/>
            <person name="Becker A."/>
            <person name="Gohl D.M."/>
            <person name="Silverstein K.A.T."/>
            <person name="Koren S."/>
            <person name="Bechman K.B."/>
            <person name="Herman A."/>
            <person name="Abrahante J.E."/>
            <person name="Garbe J."/>
        </authorList>
    </citation>
    <scope>NUCLEOTIDE SEQUENCE</scope>
    <source>
        <strain evidence="1">Duluth1</strain>
        <tissue evidence="1">Whole animal</tissue>
    </source>
</reference>
<gene>
    <name evidence="1" type="ORF">DPMN_083549</name>
</gene>
<name>A0A9D3YC54_DREPO</name>
<protein>
    <submittedName>
        <fullName evidence="1">Uncharacterized protein</fullName>
    </submittedName>
</protein>
<comment type="caution">
    <text evidence="1">The sequence shown here is derived from an EMBL/GenBank/DDBJ whole genome shotgun (WGS) entry which is preliminary data.</text>
</comment>
<proteinExistence type="predicted"/>
<sequence>MDSTRREYLWVRAWNLLRYVSASACAWTSALCSSSVFSETCKQISLHFTFEMRRGKCQMPTQVLRPSQKFNQ</sequence>
<keyword evidence="2" id="KW-1185">Reference proteome</keyword>
<reference evidence="1" key="1">
    <citation type="journal article" date="2019" name="bioRxiv">
        <title>The Genome of the Zebra Mussel, Dreissena polymorpha: A Resource for Invasive Species Research.</title>
        <authorList>
            <person name="McCartney M.A."/>
            <person name="Auch B."/>
            <person name="Kono T."/>
            <person name="Mallez S."/>
            <person name="Zhang Y."/>
            <person name="Obille A."/>
            <person name="Becker A."/>
            <person name="Abrahante J.E."/>
            <person name="Garbe J."/>
            <person name="Badalamenti J.P."/>
            <person name="Herman A."/>
            <person name="Mangelson H."/>
            <person name="Liachko I."/>
            <person name="Sullivan S."/>
            <person name="Sone E.D."/>
            <person name="Koren S."/>
            <person name="Silverstein K.A.T."/>
            <person name="Beckman K.B."/>
            <person name="Gohl D.M."/>
        </authorList>
    </citation>
    <scope>NUCLEOTIDE SEQUENCE</scope>
    <source>
        <strain evidence="1">Duluth1</strain>
        <tissue evidence="1">Whole animal</tissue>
    </source>
</reference>
<organism evidence="1 2">
    <name type="scientific">Dreissena polymorpha</name>
    <name type="common">Zebra mussel</name>
    <name type="synonym">Mytilus polymorpha</name>
    <dbReference type="NCBI Taxonomy" id="45954"/>
    <lineage>
        <taxon>Eukaryota</taxon>
        <taxon>Metazoa</taxon>
        <taxon>Spiralia</taxon>
        <taxon>Lophotrochozoa</taxon>
        <taxon>Mollusca</taxon>
        <taxon>Bivalvia</taxon>
        <taxon>Autobranchia</taxon>
        <taxon>Heteroconchia</taxon>
        <taxon>Euheterodonta</taxon>
        <taxon>Imparidentia</taxon>
        <taxon>Neoheterodontei</taxon>
        <taxon>Myida</taxon>
        <taxon>Dreissenoidea</taxon>
        <taxon>Dreissenidae</taxon>
        <taxon>Dreissena</taxon>
    </lineage>
</organism>